<name>A0AAV2GE76_9ROSI</name>
<evidence type="ECO:0000313" key="2">
    <source>
        <dbReference type="Proteomes" id="UP001497516"/>
    </source>
</evidence>
<gene>
    <name evidence="1" type="ORF">LTRI10_LOCUS48550</name>
</gene>
<keyword evidence="2" id="KW-1185">Reference proteome</keyword>
<dbReference type="Proteomes" id="UP001497516">
    <property type="component" value="Chromosome 8"/>
</dbReference>
<reference evidence="1 2" key="1">
    <citation type="submission" date="2024-04" db="EMBL/GenBank/DDBJ databases">
        <authorList>
            <person name="Fracassetti M."/>
        </authorList>
    </citation>
    <scope>NUCLEOTIDE SEQUENCE [LARGE SCALE GENOMIC DNA]</scope>
</reference>
<protein>
    <submittedName>
        <fullName evidence="1">Uncharacterized protein</fullName>
    </submittedName>
</protein>
<accession>A0AAV2GE76</accession>
<dbReference type="EMBL" id="OZ034821">
    <property type="protein sequence ID" value="CAL1409005.1"/>
    <property type="molecule type" value="Genomic_DNA"/>
</dbReference>
<sequence length="112" mass="13317">MSCFATPISRYEELRGMYDGHCSWFRAANKNSLKYYWFRATKSIKDDVVNRLFTNPIPKGKKRLPYYDQMSMFTEELSQLTAERREILSRGREGVLESFECEFQFLCCLIID</sequence>
<proteinExistence type="predicted"/>
<dbReference type="AlphaFoldDB" id="A0AAV2GE76"/>
<evidence type="ECO:0000313" key="1">
    <source>
        <dbReference type="EMBL" id="CAL1409005.1"/>
    </source>
</evidence>
<organism evidence="1 2">
    <name type="scientific">Linum trigynum</name>
    <dbReference type="NCBI Taxonomy" id="586398"/>
    <lineage>
        <taxon>Eukaryota</taxon>
        <taxon>Viridiplantae</taxon>
        <taxon>Streptophyta</taxon>
        <taxon>Embryophyta</taxon>
        <taxon>Tracheophyta</taxon>
        <taxon>Spermatophyta</taxon>
        <taxon>Magnoliopsida</taxon>
        <taxon>eudicotyledons</taxon>
        <taxon>Gunneridae</taxon>
        <taxon>Pentapetalae</taxon>
        <taxon>rosids</taxon>
        <taxon>fabids</taxon>
        <taxon>Malpighiales</taxon>
        <taxon>Linaceae</taxon>
        <taxon>Linum</taxon>
    </lineage>
</organism>